<dbReference type="Gene3D" id="3.30.70.2450">
    <property type="match status" value="1"/>
</dbReference>
<keyword evidence="3" id="KW-0274">FAD</keyword>
<protein>
    <submittedName>
        <fullName evidence="5">FAD-dependent oxidoreductase</fullName>
    </submittedName>
</protein>
<dbReference type="PANTHER" id="PTHR43004">
    <property type="entry name" value="TRK SYSTEM POTASSIUM UPTAKE PROTEIN"/>
    <property type="match status" value="1"/>
</dbReference>
<dbReference type="EMBL" id="JANDBD010000008">
    <property type="protein sequence ID" value="MCP9274620.1"/>
    <property type="molecule type" value="Genomic_DNA"/>
</dbReference>
<evidence type="ECO:0000256" key="3">
    <source>
        <dbReference type="ARBA" id="ARBA00022827"/>
    </source>
</evidence>
<dbReference type="PRINTS" id="PR00420">
    <property type="entry name" value="RNGMNOXGNASE"/>
</dbReference>
<comment type="caution">
    <text evidence="5">The sequence shown here is derived from an EMBL/GenBank/DDBJ whole genome shotgun (WGS) entry which is preliminary data.</text>
</comment>
<dbReference type="PANTHER" id="PTHR43004:SF19">
    <property type="entry name" value="BINDING MONOOXYGENASE, PUTATIVE (JCVI)-RELATED"/>
    <property type="match status" value="1"/>
</dbReference>
<evidence type="ECO:0000313" key="5">
    <source>
        <dbReference type="EMBL" id="MCP9274620.1"/>
    </source>
</evidence>
<evidence type="ECO:0000256" key="2">
    <source>
        <dbReference type="ARBA" id="ARBA00022630"/>
    </source>
</evidence>
<dbReference type="Proteomes" id="UP001651690">
    <property type="component" value="Unassembled WGS sequence"/>
</dbReference>
<accession>A0ABT1M7W3</accession>
<name>A0ABT1M7W3_9MYCO</name>
<organism evidence="5 6">
    <name type="scientific">Mycolicibacterium arenosum</name>
    <dbReference type="NCBI Taxonomy" id="2952157"/>
    <lineage>
        <taxon>Bacteria</taxon>
        <taxon>Bacillati</taxon>
        <taxon>Actinomycetota</taxon>
        <taxon>Actinomycetes</taxon>
        <taxon>Mycobacteriales</taxon>
        <taxon>Mycobacteriaceae</taxon>
        <taxon>Mycolicibacterium</taxon>
    </lineage>
</organism>
<dbReference type="InterPro" id="IPR002938">
    <property type="entry name" value="FAD-bd"/>
</dbReference>
<evidence type="ECO:0000313" key="6">
    <source>
        <dbReference type="Proteomes" id="UP001651690"/>
    </source>
</evidence>
<proteinExistence type="predicted"/>
<dbReference type="Gene3D" id="3.50.50.60">
    <property type="entry name" value="FAD/NAD(P)-binding domain"/>
    <property type="match status" value="1"/>
</dbReference>
<gene>
    <name evidence="5" type="ORF">NM203_20725</name>
</gene>
<keyword evidence="2" id="KW-0285">Flavoprotein</keyword>
<dbReference type="InterPro" id="IPR050641">
    <property type="entry name" value="RIFMO-like"/>
</dbReference>
<dbReference type="InterPro" id="IPR036188">
    <property type="entry name" value="FAD/NAD-bd_sf"/>
</dbReference>
<dbReference type="Gene3D" id="3.40.30.120">
    <property type="match status" value="1"/>
</dbReference>
<sequence>MDVQVIVVGAGPVGLSAAVELRRRGVDVLIVDKRDGVAPWAKAVGIQPRTLEIWDQVGVIERALSASQSMLGQVMYVNGQQVGEVRFDVPEQVPYGFISLPQYATEEILGAHLADLGTSVHRGLELVAVRQDDDGVTATLRDADGQREVNAEYLVAAEGAHSLVRRSLGLTFDGDAFPEEYMLADVELDWSVQPGMSVRSSHVTDGVVDDVLVCIPLPGRCRYRISMLVPEELSAAADDRDGVAHGLSSEGPKPELRHVQAVLDRLAPEPTTASAMRWSSVFRISHRLVNRYQQGRVFLAGDSAHIHPPTGAQGMNTGVQDAYNLGWKLALAVRGEAAPGLLDSYHAERHPVGEEVVGRTVRAAREGIGAGDDLQTAVLRTAQLLVHYADSPIVAGDAGGAGPIPGERAPDATGLRRSAVTGPLRFHETLRHTGHTLLLWATTEQLWRRAQDVAAQVSAATRGHVHAVIAVPASLEVAAVAGDTLRDGHGNLSAAYGFGDPVDSPQAVLIRPDGYLSYRSATADATRLLAHLAATTLRL</sequence>
<keyword evidence="6" id="KW-1185">Reference proteome</keyword>
<dbReference type="Pfam" id="PF21274">
    <property type="entry name" value="Rng_hyd_C"/>
    <property type="match status" value="1"/>
</dbReference>
<evidence type="ECO:0000256" key="1">
    <source>
        <dbReference type="ARBA" id="ARBA00001974"/>
    </source>
</evidence>
<evidence type="ECO:0000259" key="4">
    <source>
        <dbReference type="Pfam" id="PF01494"/>
    </source>
</evidence>
<comment type="cofactor">
    <cofactor evidence="1">
        <name>FAD</name>
        <dbReference type="ChEBI" id="CHEBI:57692"/>
    </cofactor>
</comment>
<feature type="domain" description="FAD-binding" evidence="4">
    <location>
        <begin position="2"/>
        <end position="359"/>
    </location>
</feature>
<dbReference type="Pfam" id="PF01494">
    <property type="entry name" value="FAD_binding_3"/>
    <property type="match status" value="1"/>
</dbReference>
<reference evidence="5 6" key="1">
    <citation type="submission" date="2022-06" db="EMBL/GenBank/DDBJ databases">
        <title>Mycolicibacterium sp. CAU 1645 isolated from seawater.</title>
        <authorList>
            <person name="Kim W."/>
        </authorList>
    </citation>
    <scope>NUCLEOTIDE SEQUENCE [LARGE SCALE GENOMIC DNA]</scope>
    <source>
        <strain evidence="5 6">CAU 1645</strain>
    </source>
</reference>
<dbReference type="SUPFAM" id="SSF51905">
    <property type="entry name" value="FAD/NAD(P)-binding domain"/>
    <property type="match status" value="1"/>
</dbReference>